<evidence type="ECO:0000313" key="2">
    <source>
        <dbReference type="Proteomes" id="UP001328107"/>
    </source>
</evidence>
<accession>A0AAN5CSY3</accession>
<sequence>FISTPFLLSMRSPLLIARRFKFAVVDTAEALAKRKVEVAKKYEIRPISMVDFPQLMDMGEEFMADDPLLQAVNATFPLYRRSLEVLFTQAIAAQNIVQTSLIVTHKASGRPIGFRLYSPVWRDEIRRCPYAIPKHAPNEYEMSAHAMQKLFYDKFWEMNPDETVTFRGETVHVSAGHRDSGLFPVLYEYGLRYDEIIEKTGARIFTGPATKQKIEELNLLATMTAVYKGPETVKRVDGTEVALPCGPISLMTRDMKGALACDVKPHWEKMGLA</sequence>
<dbReference type="EMBL" id="BTRK01000004">
    <property type="protein sequence ID" value="GMR49970.1"/>
    <property type="molecule type" value="Genomic_DNA"/>
</dbReference>
<dbReference type="AlphaFoldDB" id="A0AAN5CSY3"/>
<feature type="non-terminal residue" evidence="1">
    <location>
        <position position="1"/>
    </location>
</feature>
<organism evidence="1 2">
    <name type="scientific">Pristionchus mayeri</name>
    <dbReference type="NCBI Taxonomy" id="1317129"/>
    <lineage>
        <taxon>Eukaryota</taxon>
        <taxon>Metazoa</taxon>
        <taxon>Ecdysozoa</taxon>
        <taxon>Nematoda</taxon>
        <taxon>Chromadorea</taxon>
        <taxon>Rhabditida</taxon>
        <taxon>Rhabditina</taxon>
        <taxon>Diplogasteromorpha</taxon>
        <taxon>Diplogasteroidea</taxon>
        <taxon>Neodiplogasteridae</taxon>
        <taxon>Pristionchus</taxon>
    </lineage>
</organism>
<name>A0AAN5CSY3_9BILA</name>
<dbReference type="GO" id="GO:0008080">
    <property type="term" value="F:N-acetyltransferase activity"/>
    <property type="evidence" value="ECO:0007669"/>
    <property type="project" value="TreeGrafter"/>
</dbReference>
<protein>
    <submittedName>
        <fullName evidence="1">Uncharacterized protein</fullName>
    </submittedName>
</protein>
<dbReference type="Gene3D" id="3.40.630.30">
    <property type="match status" value="1"/>
</dbReference>
<dbReference type="PANTHER" id="PTHR20905">
    <property type="entry name" value="N-ACETYLTRANSFERASE-RELATED"/>
    <property type="match status" value="1"/>
</dbReference>
<keyword evidence="2" id="KW-1185">Reference proteome</keyword>
<gene>
    <name evidence="1" type="ORF">PMAYCL1PPCAC_20165</name>
</gene>
<reference evidence="2" key="1">
    <citation type="submission" date="2022-10" db="EMBL/GenBank/DDBJ databases">
        <title>Genome assembly of Pristionchus species.</title>
        <authorList>
            <person name="Yoshida K."/>
            <person name="Sommer R.J."/>
        </authorList>
    </citation>
    <scope>NUCLEOTIDE SEQUENCE [LARGE SCALE GENOMIC DNA]</scope>
    <source>
        <strain evidence="2">RS5460</strain>
    </source>
</reference>
<evidence type="ECO:0000313" key="1">
    <source>
        <dbReference type="EMBL" id="GMR49970.1"/>
    </source>
</evidence>
<dbReference type="Proteomes" id="UP001328107">
    <property type="component" value="Unassembled WGS sequence"/>
</dbReference>
<feature type="non-terminal residue" evidence="1">
    <location>
        <position position="273"/>
    </location>
</feature>
<proteinExistence type="predicted"/>
<comment type="caution">
    <text evidence="1">The sequence shown here is derived from an EMBL/GenBank/DDBJ whole genome shotgun (WGS) entry which is preliminary data.</text>
</comment>
<dbReference type="PANTHER" id="PTHR20905:SF30">
    <property type="entry name" value="N-ACETYLTRANSFERASE DOMAIN-CONTAINING PROTEIN"/>
    <property type="match status" value="1"/>
</dbReference>